<dbReference type="RefSeq" id="WP_147128458.1">
    <property type="nucleotide sequence ID" value="NZ_BJXA01000002.1"/>
</dbReference>
<feature type="region of interest" description="Disordered" evidence="5">
    <location>
        <begin position="270"/>
        <end position="290"/>
    </location>
</feature>
<evidence type="ECO:0000313" key="8">
    <source>
        <dbReference type="Proteomes" id="UP000321424"/>
    </source>
</evidence>
<dbReference type="SUPFAM" id="SSF53448">
    <property type="entry name" value="Nucleotide-diphospho-sugar transferases"/>
    <property type="match status" value="1"/>
</dbReference>
<protein>
    <submittedName>
        <fullName evidence="7">Glycosyl transferase family A</fullName>
    </submittedName>
</protein>
<dbReference type="GO" id="GO:0016757">
    <property type="term" value="F:glycosyltransferase activity"/>
    <property type="evidence" value="ECO:0007669"/>
    <property type="project" value="UniProtKB-KW"/>
</dbReference>
<dbReference type="InterPro" id="IPR027791">
    <property type="entry name" value="Galactosyl_T_C"/>
</dbReference>
<name>A0A511M6C5_9NOCA</name>
<keyword evidence="8" id="KW-1185">Reference proteome</keyword>
<comment type="caution">
    <text evidence="7">The sequence shown here is derived from an EMBL/GenBank/DDBJ whole genome shotgun (WGS) entry which is preliminary data.</text>
</comment>
<dbReference type="AlphaFoldDB" id="A0A511M6C5"/>
<dbReference type="PANTHER" id="PTHR43179">
    <property type="entry name" value="RHAMNOSYLTRANSFERASE WBBL"/>
    <property type="match status" value="1"/>
</dbReference>
<evidence type="ECO:0000256" key="5">
    <source>
        <dbReference type="SAM" id="MobiDB-lite"/>
    </source>
</evidence>
<evidence type="ECO:0000256" key="1">
    <source>
        <dbReference type="ARBA" id="ARBA00004776"/>
    </source>
</evidence>
<comment type="similarity">
    <text evidence="2">Belongs to the glycosyltransferase 2 family.</text>
</comment>
<dbReference type="Gene3D" id="3.90.550.10">
    <property type="entry name" value="Spore Coat Polysaccharide Biosynthesis Protein SpsA, Chain A"/>
    <property type="match status" value="1"/>
</dbReference>
<dbReference type="Pfam" id="PF02709">
    <property type="entry name" value="Glyco_transf_7C"/>
    <property type="match status" value="1"/>
</dbReference>
<feature type="compositionally biased region" description="Low complexity" evidence="5">
    <location>
        <begin position="272"/>
        <end position="281"/>
    </location>
</feature>
<evidence type="ECO:0000256" key="2">
    <source>
        <dbReference type="ARBA" id="ARBA00006739"/>
    </source>
</evidence>
<dbReference type="PANTHER" id="PTHR43179:SF12">
    <property type="entry name" value="GALACTOFURANOSYLTRANSFERASE GLFT2"/>
    <property type="match status" value="1"/>
</dbReference>
<evidence type="ECO:0000256" key="3">
    <source>
        <dbReference type="ARBA" id="ARBA00022676"/>
    </source>
</evidence>
<dbReference type="OrthoDB" id="6653642at2"/>
<reference evidence="7 8" key="1">
    <citation type="submission" date="2019-07" db="EMBL/GenBank/DDBJ databases">
        <title>Whole genome shotgun sequence of Nocardia ninae NBRC 108245.</title>
        <authorList>
            <person name="Hosoyama A."/>
            <person name="Uohara A."/>
            <person name="Ohji S."/>
            <person name="Ichikawa N."/>
        </authorList>
    </citation>
    <scope>NUCLEOTIDE SEQUENCE [LARGE SCALE GENOMIC DNA]</scope>
    <source>
        <strain evidence="7 8">NBRC 108245</strain>
    </source>
</reference>
<feature type="domain" description="Galactosyltransferase C-terminal" evidence="6">
    <location>
        <begin position="161"/>
        <end position="208"/>
    </location>
</feature>
<evidence type="ECO:0000313" key="7">
    <source>
        <dbReference type="EMBL" id="GEM36171.1"/>
    </source>
</evidence>
<accession>A0A511M6C5</accession>
<dbReference type="InterPro" id="IPR029044">
    <property type="entry name" value="Nucleotide-diphossugar_trans"/>
</dbReference>
<keyword evidence="4 7" id="KW-0808">Transferase</keyword>
<keyword evidence="3" id="KW-0328">Glycosyltransferase</keyword>
<comment type="pathway">
    <text evidence="1">Cell wall biogenesis; cell wall polysaccharide biosynthesis.</text>
</comment>
<proteinExistence type="inferred from homology"/>
<dbReference type="Proteomes" id="UP000321424">
    <property type="component" value="Unassembled WGS sequence"/>
</dbReference>
<dbReference type="EMBL" id="BJXA01000002">
    <property type="protein sequence ID" value="GEM36171.1"/>
    <property type="molecule type" value="Genomic_DNA"/>
</dbReference>
<sequence>MRTAVITLAARRTAHLRNQIRGLAMSARVPDEHVVVAMGDPEIMALAEQQRAHGIWMDVRDAQLPLAAARNLGARTAIAGGAELLVFLDVDCIPDPGLIGRYQNLATAEPLLLCGPVTYLPPAPSGGYDLPTLHRHRDPHPARPDPPAGTHFDSTDFDLFWSLSFALTADTWRRIGGFCTRYRGYGGEDTDFAYKAAAVGARLRWAGGADAYHQHHPVSDPPIEHLDDILSNATIFHRRWGRWPMLGWLESFAASGHIAYDPATQTWKALPHPRASPAPTSSRRRSVLAQ</sequence>
<evidence type="ECO:0000256" key="4">
    <source>
        <dbReference type="ARBA" id="ARBA00022679"/>
    </source>
</evidence>
<organism evidence="7 8">
    <name type="scientific">Nocardia ninae NBRC 108245</name>
    <dbReference type="NCBI Taxonomy" id="1210091"/>
    <lineage>
        <taxon>Bacteria</taxon>
        <taxon>Bacillati</taxon>
        <taxon>Actinomycetota</taxon>
        <taxon>Actinomycetes</taxon>
        <taxon>Mycobacteriales</taxon>
        <taxon>Nocardiaceae</taxon>
        <taxon>Nocardia</taxon>
    </lineage>
</organism>
<evidence type="ECO:0000259" key="6">
    <source>
        <dbReference type="Pfam" id="PF02709"/>
    </source>
</evidence>
<gene>
    <name evidence="7" type="ORF">NN4_06900</name>
</gene>